<evidence type="ECO:0000313" key="1">
    <source>
        <dbReference type="EMBL" id="CBJ81001.1"/>
    </source>
</evidence>
<dbReference type="Proteomes" id="UP000002045">
    <property type="component" value="Chromosome"/>
</dbReference>
<dbReference type="eggNOG" id="COG5519">
    <property type="taxonomic scope" value="Bacteria"/>
</dbReference>
<dbReference type="EMBL" id="FN667741">
    <property type="protein sequence ID" value="CBJ81001.1"/>
    <property type="molecule type" value="Genomic_DNA"/>
</dbReference>
<sequence length="64" mass="7298">MSLNSHLHIGITHSPIRQVFTNSRQGKLNAVMLIKMEKNRFISKTISVNGTQGRFVVLIFKDED</sequence>
<dbReference type="HOGENOM" id="CLU_2866824_0_0_6"/>
<protein>
    <submittedName>
        <fullName evidence="1">Uncharacterized protein</fullName>
    </submittedName>
</protein>
<proteinExistence type="predicted"/>
<reference evidence="1" key="1">
    <citation type="journal article" date="2011" name="PLoS ONE">
        <title>The entomopathogenic bacterial endosymbionts xenorhabdus and photorhabdus: convergent lifestyles from divergent genomes.</title>
        <authorList>
            <person name="Chaston J.M."/>
            <person name="Suen G."/>
            <person name="Tucker S.L."/>
            <person name="Andersen A.W."/>
            <person name="Bhasin A."/>
            <person name="Bode E."/>
            <person name="Bode H.B."/>
            <person name="Brachmann A.O."/>
            <person name="Cowles C.E."/>
            <person name="Cowles K.N."/>
            <person name="Darby C."/>
            <person name="de Leon L."/>
            <person name="Drace K."/>
            <person name="Du Z."/>
            <person name="Givaudan A."/>
            <person name="Herbert Tran E.E."/>
            <person name="Jewell K.A."/>
            <person name="Knack J.J."/>
            <person name="Krasomil-Osterfeld K.C."/>
            <person name="Kukor R."/>
            <person name="Lanois A."/>
            <person name="Latreille P."/>
            <person name="Leimgruber N.K."/>
            <person name="Lipke C.M."/>
            <person name="Liu R."/>
            <person name="Lu X."/>
            <person name="Martens E.C."/>
            <person name="Marri P.R."/>
            <person name="Medigue C."/>
            <person name="Menard M.L."/>
            <person name="Miller N.M."/>
            <person name="Morales-Soto N."/>
            <person name="Norton S."/>
            <person name="Ogier J.C."/>
            <person name="Orchard S.S."/>
            <person name="Park D."/>
            <person name="Park Y."/>
            <person name="Qurollo B.A."/>
            <person name="Sugar D.R."/>
            <person name="Richards G.R."/>
            <person name="Rouy Z."/>
            <person name="Slominski B."/>
            <person name="Slominski K."/>
            <person name="Snyder H."/>
            <person name="Tjaden B.C."/>
            <person name="van der Hoeven R."/>
            <person name="Welch R.D."/>
            <person name="Wheeler C."/>
            <person name="Xiang B."/>
            <person name="Barbazuk B."/>
            <person name="Gaudriault S."/>
            <person name="Goodner B."/>
            <person name="Slater S.C."/>
            <person name="Forst S."/>
            <person name="Goldman B.S."/>
            <person name="Goodrich-Blair H."/>
        </authorList>
    </citation>
    <scope>NUCLEOTIDE SEQUENCE [LARGE SCALE GENOMIC DNA]</scope>
    <source>
        <strain evidence="1">SS-2004</strain>
    </source>
</reference>
<gene>
    <name evidence="1" type="ordered locus">XBJ1_1875</name>
</gene>
<accession>D3V2N6</accession>
<name>D3V2N6_XENBS</name>
<dbReference type="STRING" id="406818.XBJ1_1875"/>
<dbReference type="KEGG" id="xbo:XBJ1_1875"/>
<dbReference type="AlphaFoldDB" id="D3V2N6"/>
<evidence type="ECO:0000313" key="2">
    <source>
        <dbReference type="Proteomes" id="UP000002045"/>
    </source>
</evidence>
<organism evidence="1 2">
    <name type="scientific">Xenorhabdus bovienii (strain SS-2004)</name>
    <name type="common">Xenorhabdus nematophila subsp. bovienii</name>
    <dbReference type="NCBI Taxonomy" id="406818"/>
    <lineage>
        <taxon>Bacteria</taxon>
        <taxon>Pseudomonadati</taxon>
        <taxon>Pseudomonadota</taxon>
        <taxon>Gammaproteobacteria</taxon>
        <taxon>Enterobacterales</taxon>
        <taxon>Morganellaceae</taxon>
        <taxon>Xenorhabdus</taxon>
    </lineage>
</organism>